<organism evidence="2 3">
    <name type="scientific">Aequitasia blattaphilus</name>
    <dbReference type="NCBI Taxonomy" id="2949332"/>
    <lineage>
        <taxon>Bacteria</taxon>
        <taxon>Bacillati</taxon>
        <taxon>Bacillota</taxon>
        <taxon>Clostridia</taxon>
        <taxon>Lachnospirales</taxon>
        <taxon>Lachnospiraceae</taxon>
        <taxon>Aequitasia</taxon>
    </lineage>
</organism>
<feature type="domain" description="AAA" evidence="1">
    <location>
        <begin position="2"/>
        <end position="174"/>
    </location>
</feature>
<dbReference type="PANTHER" id="PTHR13696:SF99">
    <property type="entry name" value="COBYRINIC ACID AC-DIAMIDE SYNTHASE"/>
    <property type="match status" value="1"/>
</dbReference>
<evidence type="ECO:0000313" key="3">
    <source>
        <dbReference type="Proteomes" id="UP001523566"/>
    </source>
</evidence>
<evidence type="ECO:0000259" key="1">
    <source>
        <dbReference type="Pfam" id="PF13614"/>
    </source>
</evidence>
<dbReference type="PIRSF" id="PIRSF009320">
    <property type="entry name" value="Nuc_binding_HP_1000"/>
    <property type="match status" value="1"/>
</dbReference>
<dbReference type="InterPro" id="IPR050678">
    <property type="entry name" value="DNA_Partitioning_ATPase"/>
</dbReference>
<evidence type="ECO:0000313" key="2">
    <source>
        <dbReference type="EMBL" id="MCP1102531.1"/>
    </source>
</evidence>
<keyword evidence="3" id="KW-1185">Reference proteome</keyword>
<sequence>MAKVIVLTNQKGGVGKTTSSAALVAGLQKCGNQVLAIDLDPQGNLGFSLGVNIEDGHTIYEVLKGEIAPGDAIRHTEDYGDIITSNILLSEAELFLKGEDRKLRLKKALETLKHRYDYIIIDTPPALNILTVNAYSAADELIIPMAAEILSLVGLVQLKETIQAVKESINPRLHVLGILMTKFFKSTTLSKDVLDMASSVAGQIGTIVFETKIRNSVRVAEAPAHGMSIFDYSPTSNPAHDYRVFVAETVERMGA</sequence>
<dbReference type="InterPro" id="IPR027417">
    <property type="entry name" value="P-loop_NTPase"/>
</dbReference>
<dbReference type="InterPro" id="IPR025669">
    <property type="entry name" value="AAA_dom"/>
</dbReference>
<dbReference type="RefSeq" id="WP_262066316.1">
    <property type="nucleotide sequence ID" value="NZ_JAMXOD010000011.1"/>
</dbReference>
<dbReference type="Gene3D" id="3.40.50.300">
    <property type="entry name" value="P-loop containing nucleotide triphosphate hydrolases"/>
    <property type="match status" value="1"/>
</dbReference>
<dbReference type="SUPFAM" id="SSF52540">
    <property type="entry name" value="P-loop containing nucleoside triphosphate hydrolases"/>
    <property type="match status" value="1"/>
</dbReference>
<comment type="caution">
    <text evidence="2">The sequence shown here is derived from an EMBL/GenBank/DDBJ whole genome shotgun (WGS) entry which is preliminary data.</text>
</comment>
<gene>
    <name evidence="2" type="ORF">NK125_08910</name>
</gene>
<dbReference type="CDD" id="cd02042">
    <property type="entry name" value="ParAB_family"/>
    <property type="match status" value="1"/>
</dbReference>
<accession>A0ABT1ECG1</accession>
<dbReference type="Pfam" id="PF13614">
    <property type="entry name" value="AAA_31"/>
    <property type="match status" value="1"/>
</dbReference>
<dbReference type="Proteomes" id="UP001523566">
    <property type="component" value="Unassembled WGS sequence"/>
</dbReference>
<dbReference type="EMBL" id="JAMZFW010000011">
    <property type="protein sequence ID" value="MCP1102531.1"/>
    <property type="molecule type" value="Genomic_DNA"/>
</dbReference>
<dbReference type="PANTHER" id="PTHR13696">
    <property type="entry name" value="P-LOOP CONTAINING NUCLEOSIDE TRIPHOSPHATE HYDROLASE"/>
    <property type="match status" value="1"/>
</dbReference>
<name>A0ABT1ECG1_9FIRM</name>
<reference evidence="2 3" key="1">
    <citation type="journal article" date="2022" name="Genome Biol. Evol.">
        <title>Host diet, physiology and behaviors set the stage for Lachnospiraceae cladogenesis.</title>
        <authorList>
            <person name="Vera-Ponce De Leon A."/>
            <person name="Schneider M."/>
            <person name="Jahnes B.C."/>
            <person name="Sadowski V."/>
            <person name="Camuy-Velez L.A."/>
            <person name="Duan J."/>
            <person name="Sabree Z.L."/>
        </authorList>
    </citation>
    <scope>NUCLEOTIDE SEQUENCE [LARGE SCALE GENOMIC DNA]</scope>
    <source>
        <strain evidence="2 3">PAL113</strain>
    </source>
</reference>
<proteinExistence type="predicted"/>
<protein>
    <submittedName>
        <fullName evidence="2">ParA family protein</fullName>
    </submittedName>
</protein>